<dbReference type="InterPro" id="IPR003660">
    <property type="entry name" value="HAMP_dom"/>
</dbReference>
<evidence type="ECO:0000256" key="1">
    <source>
        <dbReference type="ARBA" id="ARBA00000085"/>
    </source>
</evidence>
<evidence type="ECO:0000256" key="3">
    <source>
        <dbReference type="ARBA" id="ARBA00012438"/>
    </source>
</evidence>
<name>A0A657PTJ7_9GAMM</name>
<keyword evidence="8 10" id="KW-1133">Transmembrane helix</keyword>
<dbReference type="PROSITE" id="PS50109">
    <property type="entry name" value="HIS_KIN"/>
    <property type="match status" value="1"/>
</dbReference>
<dbReference type="Pfam" id="PF02518">
    <property type="entry name" value="HATPase_c"/>
    <property type="match status" value="1"/>
</dbReference>
<dbReference type="PANTHER" id="PTHR45436">
    <property type="entry name" value="SENSOR HISTIDINE KINASE YKOH"/>
    <property type="match status" value="1"/>
</dbReference>
<evidence type="ECO:0000313" key="14">
    <source>
        <dbReference type="Proteomes" id="UP000250928"/>
    </source>
</evidence>
<organism evidence="13 14">
    <name type="scientific">Candidatus Sedimenticola endophacoides</name>
    <dbReference type="NCBI Taxonomy" id="2548426"/>
    <lineage>
        <taxon>Bacteria</taxon>
        <taxon>Pseudomonadati</taxon>
        <taxon>Pseudomonadota</taxon>
        <taxon>Gammaproteobacteria</taxon>
        <taxon>Chromatiales</taxon>
        <taxon>Sedimenticolaceae</taxon>
        <taxon>Sedimenticola</taxon>
    </lineage>
</organism>
<dbReference type="InterPro" id="IPR003594">
    <property type="entry name" value="HATPase_dom"/>
</dbReference>
<evidence type="ECO:0000256" key="9">
    <source>
        <dbReference type="ARBA" id="ARBA00023012"/>
    </source>
</evidence>
<evidence type="ECO:0000256" key="8">
    <source>
        <dbReference type="ARBA" id="ARBA00022989"/>
    </source>
</evidence>
<feature type="transmembrane region" description="Helical" evidence="10">
    <location>
        <begin position="169"/>
        <end position="192"/>
    </location>
</feature>
<dbReference type="InterPro" id="IPR005467">
    <property type="entry name" value="His_kinase_dom"/>
</dbReference>
<dbReference type="InterPro" id="IPR050428">
    <property type="entry name" value="TCS_sensor_his_kinase"/>
</dbReference>
<evidence type="ECO:0000256" key="7">
    <source>
        <dbReference type="ARBA" id="ARBA00022777"/>
    </source>
</evidence>
<dbReference type="AlphaFoldDB" id="A0A657PTJ7"/>
<evidence type="ECO:0000259" key="12">
    <source>
        <dbReference type="PROSITE" id="PS50885"/>
    </source>
</evidence>
<dbReference type="InterPro" id="IPR003661">
    <property type="entry name" value="HisK_dim/P_dom"/>
</dbReference>
<evidence type="ECO:0000256" key="5">
    <source>
        <dbReference type="ARBA" id="ARBA00022679"/>
    </source>
</evidence>
<dbReference type="SMART" id="SM00387">
    <property type="entry name" value="HATPase_c"/>
    <property type="match status" value="1"/>
</dbReference>
<dbReference type="EC" id="2.7.13.3" evidence="3"/>
<dbReference type="GO" id="GO:0005524">
    <property type="term" value="F:ATP binding"/>
    <property type="evidence" value="ECO:0007669"/>
    <property type="project" value="UniProtKB-KW"/>
</dbReference>
<evidence type="ECO:0000256" key="10">
    <source>
        <dbReference type="SAM" id="Phobius"/>
    </source>
</evidence>
<dbReference type="SUPFAM" id="SSF55874">
    <property type="entry name" value="ATPase domain of HSP90 chaperone/DNA topoisomerase II/histidine kinase"/>
    <property type="match status" value="1"/>
</dbReference>
<comment type="subcellular location">
    <subcellularLocation>
        <location evidence="2">Membrane</location>
    </subcellularLocation>
</comment>
<evidence type="ECO:0000259" key="11">
    <source>
        <dbReference type="PROSITE" id="PS50109"/>
    </source>
</evidence>
<evidence type="ECO:0000256" key="6">
    <source>
        <dbReference type="ARBA" id="ARBA00022692"/>
    </source>
</evidence>
<feature type="domain" description="Histidine kinase" evidence="11">
    <location>
        <begin position="248"/>
        <end position="445"/>
    </location>
</feature>
<keyword evidence="5" id="KW-0808">Transferase</keyword>
<comment type="catalytic activity">
    <reaction evidence="1">
        <text>ATP + protein L-histidine = ADP + protein N-phospho-L-histidine.</text>
        <dbReference type="EC" id="2.7.13.3"/>
    </reaction>
</comment>
<gene>
    <name evidence="13" type="ORF">C3L24_03630</name>
</gene>
<reference evidence="13 14" key="1">
    <citation type="submission" date="2018-01" db="EMBL/GenBank/DDBJ databases">
        <title>Novel co-symbiosis in the lucinid bivalve Phacoides pectinatus.</title>
        <authorList>
            <person name="Lim S.J."/>
            <person name="Davis B.G."/>
            <person name="Gill D.E."/>
            <person name="Engel A.S."/>
            <person name="Anderson L.C."/>
            <person name="Campbell B.J."/>
        </authorList>
    </citation>
    <scope>NUCLEOTIDE SEQUENCE [LARGE SCALE GENOMIC DNA]</scope>
    <source>
        <strain evidence="13">N3_P5</strain>
    </source>
</reference>
<keyword evidence="7 13" id="KW-0418">Kinase</keyword>
<protein>
    <recommendedName>
        <fullName evidence="3">histidine kinase</fullName>
        <ecNumber evidence="3">2.7.13.3</ecNumber>
    </recommendedName>
</protein>
<keyword evidence="9" id="KW-0902">Two-component regulatory system</keyword>
<feature type="domain" description="HAMP" evidence="12">
    <location>
        <begin position="189"/>
        <end position="240"/>
    </location>
</feature>
<proteinExistence type="predicted"/>
<dbReference type="GO" id="GO:0005886">
    <property type="term" value="C:plasma membrane"/>
    <property type="evidence" value="ECO:0007669"/>
    <property type="project" value="TreeGrafter"/>
</dbReference>
<keyword evidence="10" id="KW-0472">Membrane</keyword>
<dbReference type="PANTHER" id="PTHR45436:SF4">
    <property type="entry name" value="SENSOR PROTEIN PHOQ"/>
    <property type="match status" value="1"/>
</dbReference>
<feature type="transmembrane region" description="Helical" evidence="10">
    <location>
        <begin position="6"/>
        <end position="29"/>
    </location>
</feature>
<keyword evidence="4" id="KW-0597">Phosphoprotein</keyword>
<sequence length="445" mass="48159">MTGHSIHLRLVLAASLVLAAFLGLGGLALDKAYRESGEAALRERLLGYVYALLAAAEEDGQGRLTLPVALPDPRFSNPDSGLYAEVGGADGRVVWRSPSLLGRTYGQRRQVAAGVRDYLRYEDSGGSFNVLNFGVVWEDRSGAGLAYTLSVSEDARPLEREIAAFRTSLLIWLGGASLLLLIAQGVVLRWGLRPLREVADDIQQVERGARDYLAGRYPRELSVLTRRINSLIHSARASRDRYRHSMDDLAHSLKTPLAVLRGAVERESGEALRGLIREQVPRMDDIVQYQLKRAAAAGVGALSGPVPVGAVVRRLCASLEKVYREKGVVCERAVDEGLLFQGDEGDLFELLGNLIDNAFKYGRSRVRIRAGALEGGIRITIEDDGPGIAPDERVAVLRRGVRFDQRTAGQGIGLSVADDIARLYQGRIAIGASDLGGVAVAVDLS</sequence>
<dbReference type="Gene3D" id="1.10.287.130">
    <property type="match status" value="1"/>
</dbReference>
<dbReference type="Gene3D" id="3.30.565.10">
    <property type="entry name" value="Histidine kinase-like ATPase, C-terminal domain"/>
    <property type="match status" value="1"/>
</dbReference>
<evidence type="ECO:0000256" key="4">
    <source>
        <dbReference type="ARBA" id="ARBA00022553"/>
    </source>
</evidence>
<dbReference type="PROSITE" id="PS50885">
    <property type="entry name" value="HAMP"/>
    <property type="match status" value="1"/>
</dbReference>
<accession>A0A657PTJ7</accession>
<dbReference type="Proteomes" id="UP000250928">
    <property type="component" value="Unassembled WGS sequence"/>
</dbReference>
<comment type="caution">
    <text evidence="13">The sequence shown here is derived from an EMBL/GenBank/DDBJ whole genome shotgun (WGS) entry which is preliminary data.</text>
</comment>
<keyword evidence="6 10" id="KW-0812">Transmembrane</keyword>
<dbReference type="CDD" id="cd00082">
    <property type="entry name" value="HisKA"/>
    <property type="match status" value="1"/>
</dbReference>
<dbReference type="InterPro" id="IPR036890">
    <property type="entry name" value="HATPase_C_sf"/>
</dbReference>
<evidence type="ECO:0000256" key="2">
    <source>
        <dbReference type="ARBA" id="ARBA00004370"/>
    </source>
</evidence>
<dbReference type="GO" id="GO:0000155">
    <property type="term" value="F:phosphorelay sensor kinase activity"/>
    <property type="evidence" value="ECO:0007669"/>
    <property type="project" value="InterPro"/>
</dbReference>
<evidence type="ECO:0000313" key="13">
    <source>
        <dbReference type="EMBL" id="PUE04171.1"/>
    </source>
</evidence>
<dbReference type="EMBL" id="PQCO01000135">
    <property type="protein sequence ID" value="PUE04171.1"/>
    <property type="molecule type" value="Genomic_DNA"/>
</dbReference>